<evidence type="ECO:0000259" key="8">
    <source>
        <dbReference type="PROSITE" id="PS01033"/>
    </source>
</evidence>
<dbReference type="AlphaFoldDB" id="A0A9N9WPZ5"/>
<dbReference type="EMBL" id="OU895877">
    <property type="protein sequence ID" value="CAG9801279.1"/>
    <property type="molecule type" value="Genomic_DNA"/>
</dbReference>
<dbReference type="InterPro" id="IPR000971">
    <property type="entry name" value="Globin"/>
</dbReference>
<dbReference type="OrthoDB" id="436496at2759"/>
<accession>A0A9N9WPZ5</accession>
<reference evidence="9" key="1">
    <citation type="submission" date="2022-01" db="EMBL/GenBank/DDBJ databases">
        <authorList>
            <person name="King R."/>
        </authorList>
    </citation>
    <scope>NUCLEOTIDE SEQUENCE</scope>
</reference>
<evidence type="ECO:0000313" key="9">
    <source>
        <dbReference type="EMBL" id="CAG9801279.1"/>
    </source>
</evidence>
<dbReference type="CDD" id="cd01040">
    <property type="entry name" value="Mb-like"/>
    <property type="match status" value="1"/>
</dbReference>
<dbReference type="SUPFAM" id="SSF46458">
    <property type="entry name" value="Globin-like"/>
    <property type="match status" value="1"/>
</dbReference>
<proteinExistence type="inferred from homology"/>
<evidence type="ECO:0000256" key="7">
    <source>
        <dbReference type="SAM" id="SignalP"/>
    </source>
</evidence>
<dbReference type="GO" id="GO:0005833">
    <property type="term" value="C:hemoglobin complex"/>
    <property type="evidence" value="ECO:0007669"/>
    <property type="project" value="InterPro"/>
</dbReference>
<gene>
    <name evidence="9" type="ORF">CHIRRI_LOCUS4210</name>
</gene>
<dbReference type="PROSITE" id="PS01033">
    <property type="entry name" value="GLOBIN"/>
    <property type="match status" value="1"/>
</dbReference>
<dbReference type="GO" id="GO:0005576">
    <property type="term" value="C:extracellular region"/>
    <property type="evidence" value="ECO:0007669"/>
    <property type="project" value="InterPro"/>
</dbReference>
<dbReference type="PRINTS" id="PR00611">
    <property type="entry name" value="ERYTHCRUORIN"/>
</dbReference>
<feature type="chain" id="PRO_5040169498" description="Globin domain-containing protein" evidence="7">
    <location>
        <begin position="16"/>
        <end position="158"/>
    </location>
</feature>
<evidence type="ECO:0000256" key="3">
    <source>
        <dbReference type="ARBA" id="ARBA00022621"/>
    </source>
</evidence>
<organism evidence="9 10">
    <name type="scientific">Chironomus riparius</name>
    <dbReference type="NCBI Taxonomy" id="315576"/>
    <lineage>
        <taxon>Eukaryota</taxon>
        <taxon>Metazoa</taxon>
        <taxon>Ecdysozoa</taxon>
        <taxon>Arthropoda</taxon>
        <taxon>Hexapoda</taxon>
        <taxon>Insecta</taxon>
        <taxon>Pterygota</taxon>
        <taxon>Neoptera</taxon>
        <taxon>Endopterygota</taxon>
        <taxon>Diptera</taxon>
        <taxon>Nematocera</taxon>
        <taxon>Chironomoidea</taxon>
        <taxon>Chironomidae</taxon>
        <taxon>Chironominae</taxon>
        <taxon>Chironomus</taxon>
    </lineage>
</organism>
<keyword evidence="2 6" id="KW-0349">Heme</keyword>
<evidence type="ECO:0000256" key="6">
    <source>
        <dbReference type="RuleBase" id="RU000356"/>
    </source>
</evidence>
<keyword evidence="10" id="KW-1185">Reference proteome</keyword>
<dbReference type="Gene3D" id="1.10.490.10">
    <property type="entry name" value="Globins"/>
    <property type="match status" value="1"/>
</dbReference>
<keyword evidence="7" id="KW-0732">Signal</keyword>
<evidence type="ECO:0000256" key="5">
    <source>
        <dbReference type="ARBA" id="ARBA00023004"/>
    </source>
</evidence>
<dbReference type="InterPro" id="IPR044399">
    <property type="entry name" value="Mb-like_M"/>
</dbReference>
<name>A0A9N9WPZ5_9DIPT</name>
<dbReference type="GO" id="GO:0019825">
    <property type="term" value="F:oxygen binding"/>
    <property type="evidence" value="ECO:0007669"/>
    <property type="project" value="InterPro"/>
</dbReference>
<dbReference type="InterPro" id="IPR009050">
    <property type="entry name" value="Globin-like_sf"/>
</dbReference>
<evidence type="ECO:0000313" key="10">
    <source>
        <dbReference type="Proteomes" id="UP001153620"/>
    </source>
</evidence>
<dbReference type="InterPro" id="IPR002336">
    <property type="entry name" value="Erythrocruorin"/>
</dbReference>
<comment type="similarity">
    <text evidence="6">Belongs to the globin family.</text>
</comment>
<dbReference type="GO" id="GO:0005344">
    <property type="term" value="F:oxygen carrier activity"/>
    <property type="evidence" value="ECO:0007669"/>
    <property type="project" value="UniProtKB-KW"/>
</dbReference>
<keyword evidence="3 6" id="KW-0561">Oxygen transport</keyword>
<feature type="domain" description="Globin" evidence="8">
    <location>
        <begin position="16"/>
        <end position="158"/>
    </location>
</feature>
<sequence>MKFLILALCVAAAMAGPSGDQIAAAKASWNTVKNNQVDILYAVFKANPDIQTAFSQFAGKDLDSIKGTPDFSKHAGRVVGLFSEVMDLLGNDANTPTILAKAKDFGKSHKSRTSPAQLDNFRKSLVVYLKGATKWDSAVESSWAPVLDFVFSTLKNEL</sequence>
<evidence type="ECO:0000256" key="4">
    <source>
        <dbReference type="ARBA" id="ARBA00022723"/>
    </source>
</evidence>
<reference evidence="9" key="2">
    <citation type="submission" date="2022-10" db="EMBL/GenBank/DDBJ databases">
        <authorList>
            <consortium name="ENA_rothamsted_submissions"/>
            <consortium name="culmorum"/>
            <person name="King R."/>
        </authorList>
    </citation>
    <scope>NUCLEOTIDE SEQUENCE</scope>
</reference>
<dbReference type="Proteomes" id="UP001153620">
    <property type="component" value="Chromosome 1"/>
</dbReference>
<keyword evidence="5" id="KW-0408">Iron</keyword>
<evidence type="ECO:0000256" key="2">
    <source>
        <dbReference type="ARBA" id="ARBA00022617"/>
    </source>
</evidence>
<keyword evidence="4" id="KW-0479">Metal-binding</keyword>
<keyword evidence="1 6" id="KW-0813">Transport</keyword>
<dbReference type="Pfam" id="PF00042">
    <property type="entry name" value="Globin"/>
    <property type="match status" value="1"/>
</dbReference>
<evidence type="ECO:0000256" key="1">
    <source>
        <dbReference type="ARBA" id="ARBA00022448"/>
    </source>
</evidence>
<feature type="signal peptide" evidence="7">
    <location>
        <begin position="1"/>
        <end position="15"/>
    </location>
</feature>
<dbReference type="GO" id="GO:0046872">
    <property type="term" value="F:metal ion binding"/>
    <property type="evidence" value="ECO:0007669"/>
    <property type="project" value="UniProtKB-KW"/>
</dbReference>
<protein>
    <recommendedName>
        <fullName evidence="8">Globin domain-containing protein</fullName>
    </recommendedName>
</protein>
<dbReference type="GO" id="GO:0020037">
    <property type="term" value="F:heme binding"/>
    <property type="evidence" value="ECO:0007669"/>
    <property type="project" value="InterPro"/>
</dbReference>
<dbReference type="InterPro" id="IPR012292">
    <property type="entry name" value="Globin/Proto"/>
</dbReference>